<evidence type="ECO:0000256" key="1">
    <source>
        <dbReference type="SAM" id="MobiDB-lite"/>
    </source>
</evidence>
<gene>
    <name evidence="2" type="ORF">EYF80_066998</name>
</gene>
<dbReference type="Proteomes" id="UP000314294">
    <property type="component" value="Unassembled WGS sequence"/>
</dbReference>
<evidence type="ECO:0000313" key="3">
    <source>
        <dbReference type="Proteomes" id="UP000314294"/>
    </source>
</evidence>
<proteinExistence type="predicted"/>
<dbReference type="EMBL" id="SRLO01020626">
    <property type="protein sequence ID" value="TNN22886.1"/>
    <property type="molecule type" value="Genomic_DNA"/>
</dbReference>
<accession>A0A4Z2E1Y4</accession>
<feature type="region of interest" description="Disordered" evidence="1">
    <location>
        <begin position="1"/>
        <end position="27"/>
    </location>
</feature>
<keyword evidence="3" id="KW-1185">Reference proteome</keyword>
<dbReference type="AlphaFoldDB" id="A0A4Z2E1Y4"/>
<sequence>MNSIPAPRDESPGTAERSPTLATHYCSIPPKSRHKAAAPYRATEPHALIGSSYLLAKYQIGNIAFGLDFLRGFEVDRRSTPQSRTVASVAPSVPAYEYAWMPMCYQGPVDI</sequence>
<comment type="caution">
    <text evidence="2">The sequence shown here is derived from an EMBL/GenBank/DDBJ whole genome shotgun (WGS) entry which is preliminary data.</text>
</comment>
<organism evidence="2 3">
    <name type="scientific">Liparis tanakae</name>
    <name type="common">Tanaka's snailfish</name>
    <dbReference type="NCBI Taxonomy" id="230148"/>
    <lineage>
        <taxon>Eukaryota</taxon>
        <taxon>Metazoa</taxon>
        <taxon>Chordata</taxon>
        <taxon>Craniata</taxon>
        <taxon>Vertebrata</taxon>
        <taxon>Euteleostomi</taxon>
        <taxon>Actinopterygii</taxon>
        <taxon>Neopterygii</taxon>
        <taxon>Teleostei</taxon>
        <taxon>Neoteleostei</taxon>
        <taxon>Acanthomorphata</taxon>
        <taxon>Eupercaria</taxon>
        <taxon>Perciformes</taxon>
        <taxon>Cottioidei</taxon>
        <taxon>Cottales</taxon>
        <taxon>Liparidae</taxon>
        <taxon>Liparis</taxon>
    </lineage>
</organism>
<reference evidence="2 3" key="1">
    <citation type="submission" date="2019-03" db="EMBL/GenBank/DDBJ databases">
        <title>First draft genome of Liparis tanakae, snailfish: a comprehensive survey of snailfish specific genes.</title>
        <authorList>
            <person name="Kim W."/>
            <person name="Song I."/>
            <person name="Jeong J.-H."/>
            <person name="Kim D."/>
            <person name="Kim S."/>
            <person name="Ryu S."/>
            <person name="Song J.Y."/>
            <person name="Lee S.K."/>
        </authorList>
    </citation>
    <scope>NUCLEOTIDE SEQUENCE [LARGE SCALE GENOMIC DNA]</scope>
    <source>
        <tissue evidence="2">Muscle</tissue>
    </source>
</reference>
<name>A0A4Z2E1Y4_9TELE</name>
<evidence type="ECO:0000313" key="2">
    <source>
        <dbReference type="EMBL" id="TNN22886.1"/>
    </source>
</evidence>
<protein>
    <submittedName>
        <fullName evidence="2">Uncharacterized protein</fullName>
    </submittedName>
</protein>